<feature type="domain" description="RNA polymerase N-terminal" evidence="12">
    <location>
        <begin position="232"/>
        <end position="532"/>
    </location>
</feature>
<keyword evidence="13" id="KW-0542">Nucleomorph</keyword>
<comment type="similarity">
    <text evidence="2 11">Belongs to the RNA polymerase beta' chain family.</text>
</comment>
<dbReference type="Pfam" id="PF00623">
    <property type="entry name" value="RNA_pol_Rpb1_2"/>
    <property type="match status" value="1"/>
</dbReference>
<dbReference type="InterPro" id="IPR007081">
    <property type="entry name" value="RNA_pol_Rpb1_5"/>
</dbReference>
<dbReference type="EC" id="2.7.7.6" evidence="11"/>
<dbReference type="Pfam" id="PF04983">
    <property type="entry name" value="RNA_pol_Rpb1_3"/>
    <property type="match status" value="1"/>
</dbReference>
<dbReference type="Pfam" id="PF04998">
    <property type="entry name" value="RNA_pol_Rpb1_5"/>
    <property type="match status" value="1"/>
</dbReference>
<sequence length="1328" mass="152639">MNINKLTKRKTVNGLEFSPPSTSKIIGYSSIQLANSFLYSKFSTETIQGGILDSKMGAINKTLCKTCKKNLKKCLGHCGYIKLFLPVFNIGYLKAIQIILQIICKACSRILVEPGKKRKAFVKRIRKIRKKGEHYRIEYITDLLKKCKNSDLCPYCLSRNGRIKKSGNYEFIHTIEIEEDGIPLFHEKKTEKVLTAFEEIELNPLNIFLLFQKIKFEDLEILDIDEIETRPENLLTCFIPVPPLIVRPSIILKEKMSNEDDLTTKLSDIYIINTFLKKNLEKEVSFFQMKNNWDILQVECVKYLNSETFSLEKNSRPFKSLFKRLKGKNGRFRGNLGGKRVDFSGRTIISPDPNLPLNILGFPSRLATKLTFPEKVTKYNIERLQRNLIRRSSKFSGAIFFMDEKKQKKAINISPKENDFLNLKEGFLIERHLKNNDIVLFNRQPSLHRISIMAHRIKLIPGKTFKFNECICKPYNADFDGDEMNIHVPQTQKARAEAISLLNIITNLNSPANGESQVSATQDFLSASFLITSKDQFFSESEIGEVFSILKLEEFKHKKTEPSILKPHKLWTGKQIFSLVISRKIERSLKIRRRKNISCDINNLIYQKMEKLYSLNKKHCSSSLCPFDGWIFFKNGELLAGQVGKLTIGSGNKNSLLNFFSNLDSFNFLTKCLLKISKLTSGWLSDFGFSFSFKEILPTFGQQIQKKLLIYNSYNICESIKNQTSFKKKKNFESFVQMIFGNLRKDLGVCCIDLYNFNKNSGLIMVASGSKGSIINLSQIISCLGQQSILGSRISKGFIRRILPHLNIENSLSTPRFKGFIENSFYEGLDGIDFFFHSMAGREGLVDTAIKTAESGYLQRRMIKTLEDIIVFYDLSTRTSDGRIVQLTFSEDCSESNNLSLLYASACFTNQKLVFFKKSKNNSFEFFEKISFLRSISFINMDSIPFFIKNRDFFFYFLHISDIKNFFFLYTEQHCLKILNTSKTCKIEPGTCVGAISAQSLGEPATQMTLQTFHFTGIADMNITLGVPRLNEIMNASKKIAVSLIKFNFFSMGKKLNFYKFKIQIEKIYLGDICEKLNLKIEPKEIFIEIFLKGKNFRNFNLNIRFKAIIKKIKEIGTFWKKSRFFYNPFCNFIQIFPLKKCKDNSVSDETSHFVNRCRKDLPSILIFGFVNVENIEIDKNFLHSSILLKNSKFWKILELDSVDKSTIYCTHILTIFETFGIEAARESIILEIKTIFDLYKISINKRYLVLLADVMTFYGEILGATRYGLAKMKKNFLVLASFEKTIENLFSASIKISKDEILSVSESIILGKNPSNGTGIVSLNSSI</sequence>
<evidence type="ECO:0000259" key="12">
    <source>
        <dbReference type="SMART" id="SM00663"/>
    </source>
</evidence>
<organism evidence="13 14">
    <name type="scientific">Chroomonas mesostigmatica CCMP1168</name>
    <dbReference type="NCBI Taxonomy" id="1195612"/>
    <lineage>
        <taxon>Eukaryota</taxon>
        <taxon>Cryptophyceae</taxon>
        <taxon>Pyrenomonadales</taxon>
        <taxon>Chroomonadaceae</taxon>
        <taxon>Chroomonas</taxon>
    </lineage>
</organism>
<evidence type="ECO:0000256" key="6">
    <source>
        <dbReference type="ARBA" id="ARBA00022723"/>
    </source>
</evidence>
<dbReference type="GO" id="GO:0003677">
    <property type="term" value="F:DNA binding"/>
    <property type="evidence" value="ECO:0007669"/>
    <property type="project" value="InterPro"/>
</dbReference>
<dbReference type="InterPro" id="IPR007080">
    <property type="entry name" value="RNA_pol_Rpb1_1"/>
</dbReference>
<dbReference type="CDD" id="cd02583">
    <property type="entry name" value="RNAP_III_RPC1_N"/>
    <property type="match status" value="1"/>
</dbReference>
<accession>J7G5T8</accession>
<evidence type="ECO:0000256" key="9">
    <source>
        <dbReference type="ARBA" id="ARBA00023163"/>
    </source>
</evidence>
<evidence type="ECO:0000313" key="13">
    <source>
        <dbReference type="EMBL" id="AFP65441.1"/>
    </source>
</evidence>
<dbReference type="GO" id="GO:0000428">
    <property type="term" value="C:DNA-directed RNA polymerase complex"/>
    <property type="evidence" value="ECO:0007669"/>
    <property type="project" value="UniProtKB-KW"/>
</dbReference>
<dbReference type="FunFam" id="2.40.40.20:FF:000019">
    <property type="entry name" value="DNA-directed RNA polymerase II subunit RPB1"/>
    <property type="match status" value="1"/>
</dbReference>
<comment type="subcellular location">
    <subcellularLocation>
        <location evidence="1">Nucleus</location>
    </subcellularLocation>
</comment>
<dbReference type="InterPro" id="IPR015700">
    <property type="entry name" value="RPC1"/>
</dbReference>
<evidence type="ECO:0000256" key="1">
    <source>
        <dbReference type="ARBA" id="ARBA00004123"/>
    </source>
</evidence>
<dbReference type="GO" id="GO:0003899">
    <property type="term" value="F:DNA-directed RNA polymerase activity"/>
    <property type="evidence" value="ECO:0007669"/>
    <property type="project" value="UniProtKB-EC"/>
</dbReference>
<evidence type="ECO:0000256" key="2">
    <source>
        <dbReference type="ARBA" id="ARBA00006460"/>
    </source>
</evidence>
<keyword evidence="4 11" id="KW-0808">Transferase</keyword>
<dbReference type="Pfam" id="PF04997">
    <property type="entry name" value="RNA_pol_Rpb1_1"/>
    <property type="match status" value="1"/>
</dbReference>
<evidence type="ECO:0000256" key="10">
    <source>
        <dbReference type="ARBA" id="ARBA00023242"/>
    </source>
</evidence>
<dbReference type="EMBL" id="CP003681">
    <property type="protein sequence ID" value="AFP65441.1"/>
    <property type="molecule type" value="Genomic_DNA"/>
</dbReference>
<dbReference type="InterPro" id="IPR044893">
    <property type="entry name" value="RNA_pol_Rpb1_clamp_domain"/>
</dbReference>
<dbReference type="Gene3D" id="6.10.250.2940">
    <property type="match status" value="1"/>
</dbReference>
<dbReference type="GO" id="GO:0006351">
    <property type="term" value="P:DNA-templated transcription"/>
    <property type="evidence" value="ECO:0007669"/>
    <property type="project" value="InterPro"/>
</dbReference>
<dbReference type="SUPFAM" id="SSF64484">
    <property type="entry name" value="beta and beta-prime subunits of DNA dependent RNA-polymerase"/>
    <property type="match status" value="1"/>
</dbReference>
<dbReference type="Gene3D" id="1.10.150.390">
    <property type="match status" value="1"/>
</dbReference>
<dbReference type="GO" id="GO:0046872">
    <property type="term" value="F:metal ion binding"/>
    <property type="evidence" value="ECO:0007669"/>
    <property type="project" value="UniProtKB-KW"/>
</dbReference>
<dbReference type="GO" id="GO:0005634">
    <property type="term" value="C:nucleus"/>
    <property type="evidence" value="ECO:0007669"/>
    <property type="project" value="UniProtKB-SubCell"/>
</dbReference>
<dbReference type="InterPro" id="IPR006592">
    <property type="entry name" value="RNA_pol_N"/>
</dbReference>
<comment type="function">
    <text evidence="11">DNA-dependent RNA polymerase catalyzes the transcription of DNA into RNA using the four ribonucleoside triphosphates as substrates.</text>
</comment>
<geneLocation type="nucleomorph" evidence="13"/>
<keyword evidence="7" id="KW-0862">Zinc</keyword>
<keyword evidence="9 11" id="KW-0804">Transcription</keyword>
<evidence type="ECO:0000256" key="8">
    <source>
        <dbReference type="ARBA" id="ARBA00022842"/>
    </source>
</evidence>
<dbReference type="PANTHER" id="PTHR48446:SF1">
    <property type="entry name" value="DNA-DIRECTED RNA POLYMERASE SUBUNIT BETA' N-TERMINAL SECTION"/>
    <property type="match status" value="1"/>
</dbReference>
<reference evidence="13 14" key="1">
    <citation type="journal article" date="2012" name="Genome Biol. Evol.">
        <title>Nucleomorph genome sequence of the cryptophyte alga Chroomonas mesostigmatica CCMP1168 reveals lineage-specific gene loss and genome complexity.</title>
        <authorList>
            <person name="Moore C.E."/>
            <person name="Curtis B."/>
            <person name="Mills T."/>
            <person name="Tanifuji G."/>
            <person name="Archibald J.M."/>
        </authorList>
    </citation>
    <scope>NUCLEOTIDE SEQUENCE [LARGE SCALE GENOMIC DNA]</scope>
    <source>
        <strain evidence="13 14">CCMP1168</strain>
    </source>
</reference>
<dbReference type="InterPro" id="IPR035697">
    <property type="entry name" value="RNAP_III_RPC1_N"/>
</dbReference>
<dbReference type="Pfam" id="PF05000">
    <property type="entry name" value="RNA_pol_Rpb1_4"/>
    <property type="match status" value="1"/>
</dbReference>
<keyword evidence="3 11" id="KW-0240">DNA-directed RNA polymerase</keyword>
<name>J7G5T8_9CRYP</name>
<dbReference type="InterPro" id="IPR000722">
    <property type="entry name" value="RNA_pol_asu"/>
</dbReference>
<dbReference type="InterPro" id="IPR007083">
    <property type="entry name" value="RNA_pol_Rpb1_4"/>
</dbReference>
<evidence type="ECO:0000256" key="4">
    <source>
        <dbReference type="ARBA" id="ARBA00022679"/>
    </source>
</evidence>
<evidence type="ECO:0000256" key="3">
    <source>
        <dbReference type="ARBA" id="ARBA00022478"/>
    </source>
</evidence>
<evidence type="ECO:0000313" key="14">
    <source>
        <dbReference type="Proteomes" id="UP000243348"/>
    </source>
</evidence>
<proteinExistence type="inferred from homology"/>
<evidence type="ECO:0000256" key="7">
    <source>
        <dbReference type="ARBA" id="ARBA00022833"/>
    </source>
</evidence>
<evidence type="ECO:0000256" key="5">
    <source>
        <dbReference type="ARBA" id="ARBA00022695"/>
    </source>
</evidence>
<protein>
    <recommendedName>
        <fullName evidence="11">DNA-directed RNA polymerase subunit</fullName>
        <ecNumber evidence="11">2.7.7.6</ecNumber>
    </recommendedName>
</protein>
<gene>
    <name evidence="13" type="primary">rpc1</name>
    <name evidence="13" type="ORF">CMESO_269</name>
</gene>
<dbReference type="InterPro" id="IPR038120">
    <property type="entry name" value="Rpb1_funnel_sf"/>
</dbReference>
<comment type="catalytic activity">
    <reaction evidence="11">
        <text>RNA(n) + a ribonucleoside 5'-triphosphate = RNA(n+1) + diphosphate</text>
        <dbReference type="Rhea" id="RHEA:21248"/>
        <dbReference type="Rhea" id="RHEA-COMP:14527"/>
        <dbReference type="Rhea" id="RHEA-COMP:17342"/>
        <dbReference type="ChEBI" id="CHEBI:33019"/>
        <dbReference type="ChEBI" id="CHEBI:61557"/>
        <dbReference type="ChEBI" id="CHEBI:140395"/>
        <dbReference type="EC" id="2.7.7.6"/>
    </reaction>
</comment>
<dbReference type="Gene3D" id="3.30.1490.180">
    <property type="entry name" value="RNA polymerase ii"/>
    <property type="match status" value="1"/>
</dbReference>
<dbReference type="Gene3D" id="2.40.40.20">
    <property type="match status" value="1"/>
</dbReference>
<dbReference type="SMART" id="SM00663">
    <property type="entry name" value="RPOLA_N"/>
    <property type="match status" value="1"/>
</dbReference>
<dbReference type="InterPro" id="IPR007066">
    <property type="entry name" value="RNA_pol_Rpb1_3"/>
</dbReference>
<dbReference type="Proteomes" id="UP000243348">
    <property type="component" value="Nucleomorph 2"/>
</dbReference>
<dbReference type="InterPro" id="IPR042102">
    <property type="entry name" value="RNA_pol_Rpb1_3_sf"/>
</dbReference>
<dbReference type="Gene3D" id="1.10.132.30">
    <property type="match status" value="1"/>
</dbReference>
<keyword evidence="8" id="KW-0460">Magnesium</keyword>
<keyword evidence="6" id="KW-0479">Metal-binding</keyword>
<keyword evidence="5 11" id="KW-0548">Nucleotidyltransferase</keyword>
<keyword evidence="10" id="KW-0539">Nucleus</keyword>
<evidence type="ECO:0000256" key="11">
    <source>
        <dbReference type="RuleBase" id="RU004279"/>
    </source>
</evidence>
<dbReference type="Gene3D" id="1.10.274.100">
    <property type="entry name" value="RNA polymerase Rpb1, domain 3"/>
    <property type="match status" value="1"/>
</dbReference>
<dbReference type="PANTHER" id="PTHR48446">
    <property type="entry name" value="DNA-DIRECTED RNA POLYMERASE SUBUNIT BETA' N-TERMINAL SECTION"/>
    <property type="match status" value="1"/>
</dbReference>
<dbReference type="Gene3D" id="4.10.860.120">
    <property type="entry name" value="RNA polymerase II, clamp domain"/>
    <property type="match status" value="1"/>
</dbReference>